<feature type="non-terminal residue" evidence="2">
    <location>
        <position position="1"/>
    </location>
</feature>
<name>A0A1G9P8Z4_9RHOB</name>
<dbReference type="STRING" id="571298.SAMN04488026_11367"/>
<feature type="region of interest" description="Disordered" evidence="1">
    <location>
        <begin position="54"/>
        <end position="77"/>
    </location>
</feature>
<keyword evidence="3" id="KW-1185">Reference proteome</keyword>
<dbReference type="AlphaFoldDB" id="A0A1G9P8Z4"/>
<dbReference type="EMBL" id="FNEK01000136">
    <property type="protein sequence ID" value="SDL95174.1"/>
    <property type="molecule type" value="Genomic_DNA"/>
</dbReference>
<evidence type="ECO:0000313" key="3">
    <source>
        <dbReference type="Proteomes" id="UP000199382"/>
    </source>
</evidence>
<dbReference type="Gene3D" id="3.40.50.720">
    <property type="entry name" value="NAD(P)-binding Rossmann-like Domain"/>
    <property type="match status" value="1"/>
</dbReference>
<feature type="compositionally biased region" description="Basic and acidic residues" evidence="1">
    <location>
        <begin position="57"/>
        <end position="68"/>
    </location>
</feature>
<reference evidence="2 3" key="1">
    <citation type="submission" date="2016-10" db="EMBL/GenBank/DDBJ databases">
        <authorList>
            <person name="de Groot N.N."/>
        </authorList>
    </citation>
    <scope>NUCLEOTIDE SEQUENCE [LARGE SCALE GENOMIC DNA]</scope>
    <source>
        <strain evidence="2 3">DSM 25294</strain>
    </source>
</reference>
<organism evidence="2 3">
    <name type="scientific">Aliiruegeria lutimaris</name>
    <dbReference type="NCBI Taxonomy" id="571298"/>
    <lineage>
        <taxon>Bacteria</taxon>
        <taxon>Pseudomonadati</taxon>
        <taxon>Pseudomonadota</taxon>
        <taxon>Alphaproteobacteria</taxon>
        <taxon>Rhodobacterales</taxon>
        <taxon>Roseobacteraceae</taxon>
        <taxon>Aliiruegeria</taxon>
    </lineage>
</organism>
<evidence type="ECO:0000256" key="1">
    <source>
        <dbReference type="SAM" id="MobiDB-lite"/>
    </source>
</evidence>
<dbReference type="Proteomes" id="UP000199382">
    <property type="component" value="Unassembled WGS sequence"/>
</dbReference>
<protein>
    <submittedName>
        <fullName evidence="2">Uncharacterized protein</fullName>
    </submittedName>
</protein>
<dbReference type="RefSeq" id="WP_212635183.1">
    <property type="nucleotide sequence ID" value="NZ_FNEK01000136.1"/>
</dbReference>
<feature type="region of interest" description="Disordered" evidence="1">
    <location>
        <begin position="15"/>
        <end position="34"/>
    </location>
</feature>
<proteinExistence type="predicted"/>
<gene>
    <name evidence="2" type="ORF">SAMN04488026_11367</name>
</gene>
<evidence type="ECO:0000313" key="2">
    <source>
        <dbReference type="EMBL" id="SDL95174.1"/>
    </source>
</evidence>
<feature type="compositionally biased region" description="Basic and acidic residues" evidence="1">
    <location>
        <begin position="22"/>
        <end position="33"/>
    </location>
</feature>
<accession>A0A1G9P8Z4</accession>
<sequence length="77" mass="8198">NACTPGFIATDLTRSYASGRGKSPEELGMKSPREGANTPIFLLFGKTAGSGHYFGSDAKRSPLDRYREPGSPPYSGD</sequence>